<dbReference type="EMBL" id="JASCZI010030535">
    <property type="protein sequence ID" value="MED6123425.1"/>
    <property type="molecule type" value="Genomic_DNA"/>
</dbReference>
<reference evidence="2 3" key="1">
    <citation type="journal article" date="2023" name="Plants (Basel)">
        <title>Bridging the Gap: Combining Genomics and Transcriptomics Approaches to Understand Stylosanthes scabra, an Orphan Legume from the Brazilian Caatinga.</title>
        <authorList>
            <person name="Ferreira-Neto J.R.C."/>
            <person name="da Silva M.D."/>
            <person name="Binneck E."/>
            <person name="de Melo N.F."/>
            <person name="da Silva R.H."/>
            <person name="de Melo A.L.T.M."/>
            <person name="Pandolfi V."/>
            <person name="Bustamante F.O."/>
            <person name="Brasileiro-Vidal A.C."/>
            <person name="Benko-Iseppon A.M."/>
        </authorList>
    </citation>
    <scope>NUCLEOTIDE SEQUENCE [LARGE SCALE GENOMIC DNA]</scope>
    <source>
        <tissue evidence="2">Leaves</tissue>
    </source>
</reference>
<organism evidence="2 3">
    <name type="scientific">Stylosanthes scabra</name>
    <dbReference type="NCBI Taxonomy" id="79078"/>
    <lineage>
        <taxon>Eukaryota</taxon>
        <taxon>Viridiplantae</taxon>
        <taxon>Streptophyta</taxon>
        <taxon>Embryophyta</taxon>
        <taxon>Tracheophyta</taxon>
        <taxon>Spermatophyta</taxon>
        <taxon>Magnoliopsida</taxon>
        <taxon>eudicotyledons</taxon>
        <taxon>Gunneridae</taxon>
        <taxon>Pentapetalae</taxon>
        <taxon>rosids</taxon>
        <taxon>fabids</taxon>
        <taxon>Fabales</taxon>
        <taxon>Fabaceae</taxon>
        <taxon>Papilionoideae</taxon>
        <taxon>50 kb inversion clade</taxon>
        <taxon>dalbergioids sensu lato</taxon>
        <taxon>Dalbergieae</taxon>
        <taxon>Pterocarpus clade</taxon>
        <taxon>Stylosanthes</taxon>
    </lineage>
</organism>
<keyword evidence="1" id="KW-1133">Transmembrane helix</keyword>
<comment type="caution">
    <text evidence="2">The sequence shown here is derived from an EMBL/GenBank/DDBJ whole genome shotgun (WGS) entry which is preliminary data.</text>
</comment>
<protein>
    <submittedName>
        <fullName evidence="2">Uncharacterized protein</fullName>
    </submittedName>
</protein>
<dbReference type="Proteomes" id="UP001341840">
    <property type="component" value="Unassembled WGS sequence"/>
</dbReference>
<evidence type="ECO:0000313" key="3">
    <source>
        <dbReference type="Proteomes" id="UP001341840"/>
    </source>
</evidence>
<proteinExistence type="predicted"/>
<accession>A0ABU6RHC5</accession>
<sequence>MHGKERKRLEEEYSKFALIIGEIDEEIEFEPFKFGASCSLHYYSCHQSSSLYKSSSSHLCQHASLLLLHQLFGVTVDTCAHGAVFTCQSRVCSVIYYFISFHFFFPLIWPPAMA</sequence>
<keyword evidence="1" id="KW-0812">Transmembrane</keyword>
<name>A0ABU6RHC5_9FABA</name>
<keyword evidence="1" id="KW-0472">Membrane</keyword>
<feature type="transmembrane region" description="Helical" evidence="1">
    <location>
        <begin position="94"/>
        <end position="112"/>
    </location>
</feature>
<evidence type="ECO:0000313" key="2">
    <source>
        <dbReference type="EMBL" id="MED6123425.1"/>
    </source>
</evidence>
<evidence type="ECO:0000256" key="1">
    <source>
        <dbReference type="SAM" id="Phobius"/>
    </source>
</evidence>
<gene>
    <name evidence="2" type="ORF">PIB30_049086</name>
</gene>
<keyword evidence="3" id="KW-1185">Reference proteome</keyword>